<feature type="region of interest" description="Disordered" evidence="1">
    <location>
        <begin position="88"/>
        <end position="166"/>
    </location>
</feature>
<dbReference type="InterPro" id="IPR046828">
    <property type="entry name" value="RepSA"/>
</dbReference>
<dbReference type="Pfam" id="PF20199">
    <property type="entry name" value="RepSA"/>
    <property type="match status" value="1"/>
</dbReference>
<evidence type="ECO:0000313" key="2">
    <source>
        <dbReference type="EMBL" id="NYE71709.1"/>
    </source>
</evidence>
<gene>
    <name evidence="2" type="ORF">BKA15_003038</name>
</gene>
<dbReference type="EMBL" id="JACCBU010000001">
    <property type="protein sequence ID" value="NYE71709.1"/>
    <property type="molecule type" value="Genomic_DNA"/>
</dbReference>
<dbReference type="AlphaFoldDB" id="A0A7Y9I7I4"/>
<accession>A0A7Y9I7I4</accession>
<evidence type="ECO:0000256" key="1">
    <source>
        <dbReference type="SAM" id="MobiDB-lite"/>
    </source>
</evidence>
<dbReference type="Proteomes" id="UP000569914">
    <property type="component" value="Unassembled WGS sequence"/>
</dbReference>
<reference evidence="2 3" key="1">
    <citation type="submission" date="2020-07" db="EMBL/GenBank/DDBJ databases">
        <title>Sequencing the genomes of 1000 actinobacteria strains.</title>
        <authorList>
            <person name="Klenk H.-P."/>
        </authorList>
    </citation>
    <scope>NUCLEOTIDE SEQUENCE [LARGE SCALE GENOMIC DNA]</scope>
    <source>
        <strain evidence="2 3">DSM 22083</strain>
    </source>
</reference>
<protein>
    <recommendedName>
        <fullName evidence="4">Replication initiation protein</fullName>
    </recommendedName>
</protein>
<comment type="caution">
    <text evidence="2">The sequence shown here is derived from an EMBL/GenBank/DDBJ whole genome shotgun (WGS) entry which is preliminary data.</text>
</comment>
<feature type="compositionally biased region" description="Basic and acidic residues" evidence="1">
    <location>
        <begin position="127"/>
        <end position="152"/>
    </location>
</feature>
<sequence>MITEPAATITELADARNLEIAGKTPSVQGLTDLAVKHGVCVRPVLQRLIDTTTGETRIVPIPCGTTRADRCPPCADRNRKLRMTQCREGWHLEDEPETDDHDTTEDADEDEDQGNDGDGDGGADDDQDRRVRSTRRRQDVPDLPKGDRRDGTVARQLTSPNGNSYRPSMFFTVTLGSYGPVHAESGRCRCGEHHRPGSPLAGMPLFPHRYDYRRAALDVLHFGKLVDRLWKNLRRVAGFEMQYFATVEPQRRGAMHLHVATRGAMTGSLLREVVAATYHQLWWPPHDTPVYTDPARMPIWNADLGAFVDRSTRRPLPTWSEALDAVDADPAARPAHVSRFGPQVDHKWLLAGSDRTERVIGYLCKYLTKSVSDTLSGEDDHDPAAVARTHHLDRLHAQVRTLPCSDECANWLRYGVQPKGANGKITAGHCRRKAHRRENLGYGGRRALVSRRWTGKTLTEHRADRAEVVRQVLTAAGIDMPDPDEYSANAPDETGQPRYRWEVVKLEDPDRPSYVDIVGPAVNQRHRWRVQYDEAKRAGPVINSATAAMTTKGR</sequence>
<evidence type="ECO:0000313" key="3">
    <source>
        <dbReference type="Proteomes" id="UP000569914"/>
    </source>
</evidence>
<organism evidence="2 3">
    <name type="scientific">Microlunatus parietis</name>
    <dbReference type="NCBI Taxonomy" id="682979"/>
    <lineage>
        <taxon>Bacteria</taxon>
        <taxon>Bacillati</taxon>
        <taxon>Actinomycetota</taxon>
        <taxon>Actinomycetes</taxon>
        <taxon>Propionibacteriales</taxon>
        <taxon>Propionibacteriaceae</taxon>
        <taxon>Microlunatus</taxon>
    </lineage>
</organism>
<keyword evidence="3" id="KW-1185">Reference proteome</keyword>
<proteinExistence type="predicted"/>
<dbReference type="RefSeq" id="WP_246322350.1">
    <property type="nucleotide sequence ID" value="NZ_JACCBU010000001.1"/>
</dbReference>
<evidence type="ECO:0008006" key="4">
    <source>
        <dbReference type="Google" id="ProtNLM"/>
    </source>
</evidence>
<name>A0A7Y9I7I4_9ACTN</name>
<feature type="compositionally biased region" description="Polar residues" evidence="1">
    <location>
        <begin position="155"/>
        <end position="166"/>
    </location>
</feature>
<feature type="compositionally biased region" description="Acidic residues" evidence="1">
    <location>
        <begin position="94"/>
        <end position="126"/>
    </location>
</feature>